<dbReference type="OrthoDB" id="839483at2"/>
<comment type="caution">
    <text evidence="2">The sequence shown here is derived from an EMBL/GenBank/DDBJ whole genome shotgun (WGS) entry which is preliminary data.</text>
</comment>
<feature type="region of interest" description="Disordered" evidence="1">
    <location>
        <begin position="37"/>
        <end position="112"/>
    </location>
</feature>
<dbReference type="RefSeq" id="WP_009055769.1">
    <property type="nucleotide sequence ID" value="NZ_AJYA01000029.1"/>
</dbReference>
<evidence type="ECO:0000313" key="2">
    <source>
        <dbReference type="EMBL" id="EIM75568.1"/>
    </source>
</evidence>
<proteinExistence type="predicted"/>
<reference evidence="2 3" key="1">
    <citation type="submission" date="2012-05" db="EMBL/GenBank/DDBJ databases">
        <title>Genome sequence of Nitritalea halalkaliphila LW7.</title>
        <authorList>
            <person name="Jangir P.K."/>
            <person name="Singh A."/>
            <person name="Shivaji S."/>
            <person name="Sharma R."/>
        </authorList>
    </citation>
    <scope>NUCLEOTIDE SEQUENCE [LARGE SCALE GENOMIC DNA]</scope>
    <source>
        <strain evidence="2 3">LW7</strain>
    </source>
</reference>
<sequence>MKKYALPPKNFTFSGIFLALFCFFGFSPVFGQHERSDRERLAQEQLPNEDPSQLMEGSIVPSMLEDQAVRQQQNRPQNRPTASDAFRNRTQQPANREEQQFKTGGEKDRSRDGVSTLSFNLFLYVIDKFKED</sequence>
<dbReference type="Proteomes" id="UP000005551">
    <property type="component" value="Unassembled WGS sequence"/>
</dbReference>
<gene>
    <name evidence="2" type="ORF">A3SI_13013</name>
</gene>
<keyword evidence="3" id="KW-1185">Reference proteome</keyword>
<dbReference type="EMBL" id="AJYA01000029">
    <property type="protein sequence ID" value="EIM75568.1"/>
    <property type="molecule type" value="Genomic_DNA"/>
</dbReference>
<name>I5C166_9BACT</name>
<organism evidence="2 3">
    <name type="scientific">Nitritalea halalkaliphila LW7</name>
    <dbReference type="NCBI Taxonomy" id="1189621"/>
    <lineage>
        <taxon>Bacteria</taxon>
        <taxon>Pseudomonadati</taxon>
        <taxon>Bacteroidota</taxon>
        <taxon>Cytophagia</taxon>
        <taxon>Cytophagales</taxon>
        <taxon>Cyclobacteriaceae</taxon>
        <taxon>Nitritalea</taxon>
    </lineage>
</organism>
<feature type="compositionally biased region" description="Basic and acidic residues" evidence="1">
    <location>
        <begin position="95"/>
        <end position="112"/>
    </location>
</feature>
<accession>I5C166</accession>
<evidence type="ECO:0000256" key="1">
    <source>
        <dbReference type="SAM" id="MobiDB-lite"/>
    </source>
</evidence>
<protein>
    <submittedName>
        <fullName evidence="2">Uncharacterized protein</fullName>
    </submittedName>
</protein>
<dbReference type="AlphaFoldDB" id="I5C166"/>
<evidence type="ECO:0000313" key="3">
    <source>
        <dbReference type="Proteomes" id="UP000005551"/>
    </source>
</evidence>
<feature type="compositionally biased region" description="Low complexity" evidence="1">
    <location>
        <begin position="70"/>
        <end position="80"/>
    </location>
</feature>